<dbReference type="RefSeq" id="WP_090796457.1">
    <property type="nucleotide sequence ID" value="NZ_FMYI01000008.1"/>
</dbReference>
<dbReference type="SUPFAM" id="SSF51445">
    <property type="entry name" value="(Trans)glycosidases"/>
    <property type="match status" value="1"/>
</dbReference>
<feature type="domain" description="Gram-positive cocci surface proteins LPxTG" evidence="10">
    <location>
        <begin position="1190"/>
        <end position="1226"/>
    </location>
</feature>
<dbReference type="Gene3D" id="3.20.20.80">
    <property type="entry name" value="Glycosidases"/>
    <property type="match status" value="1"/>
</dbReference>
<evidence type="ECO:0000256" key="9">
    <source>
        <dbReference type="SAM" id="SignalP"/>
    </source>
</evidence>
<feature type="coiled-coil region" evidence="6">
    <location>
        <begin position="434"/>
        <end position="461"/>
    </location>
</feature>
<evidence type="ECO:0000256" key="5">
    <source>
        <dbReference type="ARBA" id="ARBA00023088"/>
    </source>
</evidence>
<dbReference type="Proteomes" id="UP000242949">
    <property type="component" value="Unassembled WGS sequence"/>
</dbReference>
<feature type="compositionally biased region" description="Acidic residues" evidence="7">
    <location>
        <begin position="1143"/>
        <end position="1170"/>
    </location>
</feature>
<evidence type="ECO:0000256" key="1">
    <source>
        <dbReference type="ARBA" id="ARBA00004168"/>
    </source>
</evidence>
<dbReference type="Pfam" id="PF02638">
    <property type="entry name" value="GHL10"/>
    <property type="match status" value="1"/>
</dbReference>
<dbReference type="InterPro" id="IPR017853">
    <property type="entry name" value="GH"/>
</dbReference>
<dbReference type="NCBIfam" id="TIGR01167">
    <property type="entry name" value="LPXTG_anchor"/>
    <property type="match status" value="1"/>
</dbReference>
<feature type="transmembrane region" description="Helical" evidence="8">
    <location>
        <begin position="1201"/>
        <end position="1220"/>
    </location>
</feature>
<evidence type="ECO:0000256" key="2">
    <source>
        <dbReference type="ARBA" id="ARBA00022512"/>
    </source>
</evidence>
<keyword evidence="4 9" id="KW-0732">Signal</keyword>
<dbReference type="OrthoDB" id="9760892at2"/>
<dbReference type="STRING" id="1612202.SAMN05421734_10868"/>
<evidence type="ECO:0000256" key="7">
    <source>
        <dbReference type="SAM" id="MobiDB-lite"/>
    </source>
</evidence>
<feature type="signal peptide" evidence="9">
    <location>
        <begin position="1"/>
        <end position="25"/>
    </location>
</feature>
<dbReference type="AlphaFoldDB" id="A0A1G6LH59"/>
<keyword evidence="2" id="KW-0134">Cell wall</keyword>
<name>A0A1G6LH59_9BACI</name>
<evidence type="ECO:0000256" key="8">
    <source>
        <dbReference type="SAM" id="Phobius"/>
    </source>
</evidence>
<dbReference type="EMBL" id="FMYI01000008">
    <property type="protein sequence ID" value="SDC42095.1"/>
    <property type="molecule type" value="Genomic_DNA"/>
</dbReference>
<keyword evidence="5" id="KW-0572">Peptidoglycan-anchor</keyword>
<feature type="region of interest" description="Disordered" evidence="7">
    <location>
        <begin position="145"/>
        <end position="175"/>
    </location>
</feature>
<accession>A0A1G6LH59</accession>
<feature type="chain" id="PRO_5039295447" evidence="9">
    <location>
        <begin position="26"/>
        <end position="1227"/>
    </location>
</feature>
<dbReference type="InterPro" id="IPR003790">
    <property type="entry name" value="GHL10"/>
</dbReference>
<proteinExistence type="predicted"/>
<dbReference type="InterPro" id="IPR052177">
    <property type="entry name" value="Divisome_Glycosyl_Hydrolase"/>
</dbReference>
<keyword evidence="8" id="KW-0812">Transmembrane</keyword>
<evidence type="ECO:0000259" key="11">
    <source>
        <dbReference type="Pfam" id="PF02638"/>
    </source>
</evidence>
<evidence type="ECO:0000256" key="6">
    <source>
        <dbReference type="SAM" id="Coils"/>
    </source>
</evidence>
<sequence length="1227" mass="138335">MKNQMKNFFTLLLVSTLLISGIALYQPHASHAEENDEEILVKHDDETIEIELVDPELTSEGQADRPADTLTLFTRNFGESTKTNEWGVEVAVSDGIVKKVSDPHSGNTGIPSDGYVISVIDSDGQEYRDQLRSQFSEGDEVRLEGIDLPELDDDEESEEEPEEVSEIGSVSNQDGDRLTVNQMNVDRTEDTEVVLYTAQFGSMTGTNEWGREMIVDLNDDDELEVKSFRDIGEGDQSGSEIPRWGFVLSALDPYRDYLEEDEIFSVGDIITLEDINLIELDNEESFEYVTINPTPETNPDGVEDEEAGEYFPGLRGGEQLLIYTSDWDSETTGTNAYGYEIVVEGDLSNGTIVATGGNDSHIPEDGYVLSGHGDAASFLIGNGSVGSQVIVDEDTSTVTLKTTPESLISNVSSTLASAQERYDLASDQLLDVDFTSIKEALEKAEDQFDKANALAEMLSEGEGAHDDQIEFLTLLDDIEENANTAFYRTFESHRVEGRSIWHRPTEENLEEVKANLDELAKSHFNLVFIETWNDGYSITNSSNDLIGMQPRIEGNTYGEYDDLLEAYVEEGKKRGIEVHAWVQNYRVGHKGNDPSSPIIDQKPEWVLEHYDESIYTPHENDYVFMDPAIPDVQEFLMDYYKELVEDYDIQGLQLDYIRYPVGHYRSDSGYGDYSANAFKEEYDLDKDEDLRDLLDRDEDPELVETWEDWKTGHITDFVEYTFDELKAIDDALILSTAIFEDIQDSIGTKNQDWPTWVQEGWVDLTTPMAYYRDADTVADSVHSMVDLVDGKALNYAGIAPTYMGLQDRENAKQTYAARLGEAQGSAIFASQNVLGLDNVQDVLKESTYRESAVLPHADLDEVIHVGLDELFDRIERIYYENEKITSDHVSYIENYFAELKEKPTDTASDLDVIESQLNELKAEADQLFESPADQRFEESLSYLQHIIGVRTLRMDLISDEDVEDEKAEKQIEENTVTVNDHYIEESISANQFEVLLDASSGVNQLELSEDQIEKLKEHQLDIVIEYEGVNLSVPSKNLEGLSVMTIESDAESSQSLVDHAMSEVYTLHVMTNDQTLSTFDPPVQLSLQVNNSFEEADDLSIYYYNDEISEWEDVGGIYEEGYVSTTLDHFSTFAVFSDDVFASDDSSESDDDDATESVDSDEEDEGDEEKSDPSDSYNDEETSDEDTEDEETLPDTATFTYNYLLIAGILIILGAFILFYQRYKKES</sequence>
<feature type="region of interest" description="Disordered" evidence="7">
    <location>
        <begin position="1143"/>
        <end position="1194"/>
    </location>
</feature>
<evidence type="ECO:0000256" key="4">
    <source>
        <dbReference type="ARBA" id="ARBA00022729"/>
    </source>
</evidence>
<comment type="subcellular location">
    <subcellularLocation>
        <location evidence="1">Secreted</location>
        <location evidence="1">Cell wall</location>
        <topology evidence="1">Peptidoglycan-anchor</topology>
    </subcellularLocation>
</comment>
<evidence type="ECO:0000313" key="12">
    <source>
        <dbReference type="EMBL" id="SDC42095.1"/>
    </source>
</evidence>
<organism evidence="12 13">
    <name type="scientific">Pelagirhabdus alkalitolerans</name>
    <dbReference type="NCBI Taxonomy" id="1612202"/>
    <lineage>
        <taxon>Bacteria</taxon>
        <taxon>Bacillati</taxon>
        <taxon>Bacillota</taxon>
        <taxon>Bacilli</taxon>
        <taxon>Bacillales</taxon>
        <taxon>Bacillaceae</taxon>
        <taxon>Pelagirhabdus</taxon>
    </lineage>
</organism>
<evidence type="ECO:0000256" key="3">
    <source>
        <dbReference type="ARBA" id="ARBA00022525"/>
    </source>
</evidence>
<reference evidence="13" key="1">
    <citation type="submission" date="2016-09" db="EMBL/GenBank/DDBJ databases">
        <authorList>
            <person name="Varghese N."/>
            <person name="Submissions S."/>
        </authorList>
    </citation>
    <scope>NUCLEOTIDE SEQUENCE [LARGE SCALE GENOMIC DNA]</scope>
    <source>
        <strain evidence="13">S5</strain>
    </source>
</reference>
<evidence type="ECO:0000259" key="10">
    <source>
        <dbReference type="Pfam" id="PF00746"/>
    </source>
</evidence>
<dbReference type="PANTHER" id="PTHR43405">
    <property type="entry name" value="GLYCOSYL HYDROLASE DIGH"/>
    <property type="match status" value="1"/>
</dbReference>
<keyword evidence="13" id="KW-1185">Reference proteome</keyword>
<dbReference type="PANTHER" id="PTHR43405:SF1">
    <property type="entry name" value="GLYCOSYL HYDROLASE DIGH"/>
    <property type="match status" value="1"/>
</dbReference>
<keyword evidence="8" id="KW-1133">Transmembrane helix</keyword>
<keyword evidence="8" id="KW-0472">Membrane</keyword>
<evidence type="ECO:0000313" key="13">
    <source>
        <dbReference type="Proteomes" id="UP000242949"/>
    </source>
</evidence>
<dbReference type="Pfam" id="PF00746">
    <property type="entry name" value="Gram_pos_anchor"/>
    <property type="match status" value="1"/>
</dbReference>
<feature type="domain" description="Glycosyl hydrolase-like 10" evidence="11">
    <location>
        <begin position="511"/>
        <end position="781"/>
    </location>
</feature>
<protein>
    <submittedName>
        <fullName evidence="12">LPXTG-motif cell wall anchor domain-containing protein</fullName>
    </submittedName>
</protein>
<keyword evidence="6" id="KW-0175">Coiled coil</keyword>
<keyword evidence="3" id="KW-0964">Secreted</keyword>
<feature type="compositionally biased region" description="Acidic residues" evidence="7">
    <location>
        <begin position="1177"/>
        <end position="1193"/>
    </location>
</feature>
<gene>
    <name evidence="12" type="ORF">SAMN05421734_10868</name>
</gene>
<feature type="compositionally biased region" description="Acidic residues" evidence="7">
    <location>
        <begin position="147"/>
        <end position="165"/>
    </location>
</feature>
<dbReference type="InterPro" id="IPR019931">
    <property type="entry name" value="LPXTG_anchor"/>
</dbReference>